<dbReference type="EMBL" id="RDSR01000013">
    <property type="protein sequence ID" value="RNE62210.1"/>
    <property type="molecule type" value="Genomic_DNA"/>
</dbReference>
<evidence type="ECO:0000259" key="5">
    <source>
        <dbReference type="Pfam" id="PF00732"/>
    </source>
</evidence>
<proteinExistence type="inferred from homology"/>
<dbReference type="AlphaFoldDB" id="A0A3M8L9T7"/>
<gene>
    <name evidence="7" type="ORF">EEJ31_08995</name>
</gene>
<evidence type="ECO:0000256" key="4">
    <source>
        <dbReference type="ARBA" id="ARBA00023002"/>
    </source>
</evidence>
<comment type="similarity">
    <text evidence="1">Belongs to the GMC oxidoreductase family.</text>
</comment>
<dbReference type="GO" id="GO:0050660">
    <property type="term" value="F:flavin adenine dinucleotide binding"/>
    <property type="evidence" value="ECO:0007669"/>
    <property type="project" value="InterPro"/>
</dbReference>
<evidence type="ECO:0000259" key="6">
    <source>
        <dbReference type="Pfam" id="PF05199"/>
    </source>
</evidence>
<dbReference type="Proteomes" id="UP000279859">
    <property type="component" value="Unassembled WGS sequence"/>
</dbReference>
<evidence type="ECO:0000256" key="3">
    <source>
        <dbReference type="ARBA" id="ARBA00022827"/>
    </source>
</evidence>
<feature type="domain" description="Glucose-methanol-choline oxidoreductase C-terminal" evidence="6">
    <location>
        <begin position="390"/>
        <end position="505"/>
    </location>
</feature>
<dbReference type="InterPro" id="IPR000172">
    <property type="entry name" value="GMC_OxRdtase_N"/>
</dbReference>
<protein>
    <submittedName>
        <fullName evidence="7">GMC family oxidoreductase</fullName>
    </submittedName>
</protein>
<accession>A0A3M8L9T7</accession>
<feature type="domain" description="Glucose-methanol-choline oxidoreductase N-terminal" evidence="5">
    <location>
        <begin position="128"/>
        <end position="304"/>
    </location>
</feature>
<sequence length="522" mass="56605">MTRYELTDDDVALIIGSGPGGATLALQLVRQGKKVVMLEAGPWVSNEDFVNDERKAFDQLTWKDPRLATGTWSLASDFPGSPAWMGKVVGGTATFWTGLTPRFKAHEFRPRSVYGQVSDAALADWPIDLQELEPYYDASEIAMGTSHRHGRPPLPANNNYKVLANGAARLGYEHYATGPYATNVEPYDGRPGTLQDGFCQQGDKSRAKWSPLVSEIPKALATGLLELRTNSQAVQITLGTDGRADGVVYSDVDGVLHRQSARVVAMAGNAIETPRLLLTSATNGHPDGLANSSGQLGRNYMRHTTGVVYAEFPDEVHMYRGEPMAGIVNDESRHDPSRGFVGGYYMESIAQGLPSFSTFMTPHGWGPEFTSKIEAYTRTAGMWICGEDMPRETNRVTLSSSLKDHLGLPAPEVHYDDHPNDIAMRDHAYTQGEKLFRAVGAVRTTRAPGMPSGHNLGTARMSASSADGVVNSFGQAHDIPNLFISDGSIFTSGAAANPTLTIMALVLRQAEYLMEQARVGVL</sequence>
<dbReference type="OrthoDB" id="9798604at2"/>
<dbReference type="InterPro" id="IPR007867">
    <property type="entry name" value="GMC_OxRtase_C"/>
</dbReference>
<dbReference type="PANTHER" id="PTHR46056">
    <property type="entry name" value="LONG-CHAIN-ALCOHOL OXIDASE"/>
    <property type="match status" value="1"/>
</dbReference>
<dbReference type="SUPFAM" id="SSF51905">
    <property type="entry name" value="FAD/NAD(P)-binding domain"/>
    <property type="match status" value="1"/>
</dbReference>
<dbReference type="Gene3D" id="3.50.50.60">
    <property type="entry name" value="FAD/NAD(P)-binding domain"/>
    <property type="match status" value="2"/>
</dbReference>
<dbReference type="PANTHER" id="PTHR46056:SF12">
    <property type="entry name" value="LONG-CHAIN-ALCOHOL OXIDASE"/>
    <property type="match status" value="1"/>
</dbReference>
<comment type="caution">
    <text evidence="7">The sequence shown here is derived from an EMBL/GenBank/DDBJ whole genome shotgun (WGS) entry which is preliminary data.</text>
</comment>
<reference evidence="7 8" key="1">
    <citation type="submission" date="2018-11" db="EMBL/GenBank/DDBJ databases">
        <title>Cryobacterium sp. nov., isolated from rhizosphere soil of lettuce.</title>
        <authorList>
            <person name="Wang Y."/>
        </authorList>
    </citation>
    <scope>NUCLEOTIDE SEQUENCE [LARGE SCALE GENOMIC DNA]</scope>
    <source>
        <strain evidence="7 8">NEAU-85</strain>
    </source>
</reference>
<evidence type="ECO:0000256" key="1">
    <source>
        <dbReference type="ARBA" id="ARBA00010790"/>
    </source>
</evidence>
<dbReference type="RefSeq" id="WP_123045975.1">
    <property type="nucleotide sequence ID" value="NZ_RDSR01000013.1"/>
</dbReference>
<keyword evidence="4" id="KW-0560">Oxidoreductase</keyword>
<dbReference type="Pfam" id="PF00732">
    <property type="entry name" value="GMC_oxred_N"/>
    <property type="match status" value="1"/>
</dbReference>
<dbReference type="SUPFAM" id="SSF54373">
    <property type="entry name" value="FAD-linked reductases, C-terminal domain"/>
    <property type="match status" value="1"/>
</dbReference>
<keyword evidence="3" id="KW-0274">FAD</keyword>
<evidence type="ECO:0000313" key="8">
    <source>
        <dbReference type="Proteomes" id="UP000279859"/>
    </source>
</evidence>
<dbReference type="Pfam" id="PF05199">
    <property type="entry name" value="GMC_oxred_C"/>
    <property type="match status" value="1"/>
</dbReference>
<keyword evidence="8" id="KW-1185">Reference proteome</keyword>
<organism evidence="7 8">
    <name type="scientific">Cryobacterium tepidiphilum</name>
    <dbReference type="NCBI Taxonomy" id="2486026"/>
    <lineage>
        <taxon>Bacteria</taxon>
        <taxon>Bacillati</taxon>
        <taxon>Actinomycetota</taxon>
        <taxon>Actinomycetes</taxon>
        <taxon>Micrococcales</taxon>
        <taxon>Microbacteriaceae</taxon>
        <taxon>Cryobacterium</taxon>
    </lineage>
</organism>
<dbReference type="GO" id="GO:0016614">
    <property type="term" value="F:oxidoreductase activity, acting on CH-OH group of donors"/>
    <property type="evidence" value="ECO:0007669"/>
    <property type="project" value="InterPro"/>
</dbReference>
<dbReference type="InterPro" id="IPR036188">
    <property type="entry name" value="FAD/NAD-bd_sf"/>
</dbReference>
<name>A0A3M8L9T7_9MICO</name>
<evidence type="ECO:0000256" key="2">
    <source>
        <dbReference type="ARBA" id="ARBA00022630"/>
    </source>
</evidence>
<keyword evidence="2" id="KW-0285">Flavoprotein</keyword>
<evidence type="ECO:0000313" key="7">
    <source>
        <dbReference type="EMBL" id="RNE62210.1"/>
    </source>
</evidence>